<dbReference type="CDD" id="cd08195">
    <property type="entry name" value="DHQS"/>
    <property type="match status" value="1"/>
</dbReference>
<evidence type="ECO:0000256" key="9">
    <source>
        <dbReference type="ARBA" id="ARBA00023239"/>
    </source>
</evidence>
<dbReference type="GO" id="GO:0009423">
    <property type="term" value="P:chorismate biosynthetic process"/>
    <property type="evidence" value="ECO:0007669"/>
    <property type="project" value="UniProtKB-UniRule"/>
</dbReference>
<dbReference type="Pfam" id="PF24621">
    <property type="entry name" value="DHQS_C"/>
    <property type="match status" value="1"/>
</dbReference>
<evidence type="ECO:0000259" key="12">
    <source>
        <dbReference type="Pfam" id="PF01761"/>
    </source>
</evidence>
<dbReference type="InterPro" id="IPR056179">
    <property type="entry name" value="DHQS_C"/>
</dbReference>
<reference evidence="14 15" key="1">
    <citation type="submission" date="2018-11" db="EMBL/GenBank/DDBJ databases">
        <title>Flavobacterium sp. nov., YIM 102701-2 draft genome.</title>
        <authorList>
            <person name="Li G."/>
            <person name="Jiang Y."/>
        </authorList>
    </citation>
    <scope>NUCLEOTIDE SEQUENCE [LARGE SCALE GENOMIC DNA]</scope>
    <source>
        <strain evidence="14 15">YIM 102701-2</strain>
    </source>
</reference>
<evidence type="ECO:0000256" key="11">
    <source>
        <dbReference type="NCBIfam" id="TIGR01357"/>
    </source>
</evidence>
<protein>
    <recommendedName>
        <fullName evidence="11">3-dehydroquinate synthase</fullName>
        <ecNumber evidence="11">4.2.3.4</ecNumber>
    </recommendedName>
</protein>
<evidence type="ECO:0000256" key="2">
    <source>
        <dbReference type="ARBA" id="ARBA00001941"/>
    </source>
</evidence>
<dbReference type="GO" id="GO:0046872">
    <property type="term" value="F:metal ion binding"/>
    <property type="evidence" value="ECO:0007669"/>
    <property type="project" value="UniProtKB-KW"/>
</dbReference>
<dbReference type="InterPro" id="IPR050071">
    <property type="entry name" value="Dehydroquinate_synthase"/>
</dbReference>
<dbReference type="AlphaFoldDB" id="A0A3P3VZ76"/>
<comment type="caution">
    <text evidence="14">The sequence shown here is derived from an EMBL/GenBank/DDBJ whole genome shotgun (WGS) entry which is preliminary data.</text>
</comment>
<dbReference type="EMBL" id="RQVQ01000043">
    <property type="protein sequence ID" value="RRJ88112.1"/>
    <property type="molecule type" value="Genomic_DNA"/>
</dbReference>
<dbReference type="Gene3D" id="1.20.1090.10">
    <property type="entry name" value="Dehydroquinate synthase-like - alpha domain"/>
    <property type="match status" value="1"/>
</dbReference>
<keyword evidence="10" id="KW-0170">Cobalt</keyword>
<name>A0A3P3VZ76_9FLAO</name>
<feature type="domain" description="3-dehydroquinate synthase N-terminal" evidence="12">
    <location>
        <begin position="62"/>
        <end position="174"/>
    </location>
</feature>
<proteinExistence type="predicted"/>
<keyword evidence="9 14" id="KW-0456">Lyase</keyword>
<dbReference type="GO" id="GO:0005737">
    <property type="term" value="C:cytoplasm"/>
    <property type="evidence" value="ECO:0007669"/>
    <property type="project" value="InterPro"/>
</dbReference>
<evidence type="ECO:0000313" key="14">
    <source>
        <dbReference type="EMBL" id="RRJ88112.1"/>
    </source>
</evidence>
<evidence type="ECO:0000256" key="5">
    <source>
        <dbReference type="ARBA" id="ARBA00022723"/>
    </source>
</evidence>
<dbReference type="GO" id="GO:0003856">
    <property type="term" value="F:3-dehydroquinate synthase activity"/>
    <property type="evidence" value="ECO:0007669"/>
    <property type="project" value="UniProtKB-UniRule"/>
</dbReference>
<dbReference type="RefSeq" id="WP_125019983.1">
    <property type="nucleotide sequence ID" value="NZ_RQVQ01000043.1"/>
</dbReference>
<comment type="cofactor">
    <cofactor evidence="3">
        <name>Zn(2+)</name>
        <dbReference type="ChEBI" id="CHEBI:29105"/>
    </cofactor>
</comment>
<dbReference type="NCBIfam" id="TIGR01357">
    <property type="entry name" value="aroB"/>
    <property type="match status" value="1"/>
</dbReference>
<dbReference type="Pfam" id="PF01761">
    <property type="entry name" value="DHQ_synthase"/>
    <property type="match status" value="1"/>
</dbReference>
<dbReference type="GO" id="GO:0000166">
    <property type="term" value="F:nucleotide binding"/>
    <property type="evidence" value="ECO:0007669"/>
    <property type="project" value="UniProtKB-KW"/>
</dbReference>
<keyword evidence="15" id="KW-1185">Reference proteome</keyword>
<dbReference type="InterPro" id="IPR030963">
    <property type="entry name" value="DHQ_synth_fam"/>
</dbReference>
<dbReference type="PANTHER" id="PTHR43622:SF1">
    <property type="entry name" value="3-DEHYDROQUINATE SYNTHASE"/>
    <property type="match status" value="1"/>
</dbReference>
<evidence type="ECO:0000313" key="15">
    <source>
        <dbReference type="Proteomes" id="UP000275719"/>
    </source>
</evidence>
<dbReference type="GO" id="GO:0009073">
    <property type="term" value="P:aromatic amino acid family biosynthetic process"/>
    <property type="evidence" value="ECO:0007669"/>
    <property type="project" value="InterPro"/>
</dbReference>
<comment type="cofactor">
    <cofactor evidence="1">
        <name>NAD(+)</name>
        <dbReference type="ChEBI" id="CHEBI:57540"/>
    </cofactor>
</comment>
<keyword evidence="5" id="KW-0479">Metal-binding</keyword>
<dbReference type="SUPFAM" id="SSF56796">
    <property type="entry name" value="Dehydroquinate synthase-like"/>
    <property type="match status" value="1"/>
</dbReference>
<keyword evidence="7" id="KW-0862">Zinc</keyword>
<feature type="domain" description="3-dehydroquinate synthase C-terminal" evidence="13">
    <location>
        <begin position="176"/>
        <end position="319"/>
    </location>
</feature>
<gene>
    <name evidence="14" type="primary">aroB</name>
    <name evidence="14" type="ORF">EG240_14010</name>
</gene>
<dbReference type="PANTHER" id="PTHR43622">
    <property type="entry name" value="3-DEHYDROQUINATE SYNTHASE"/>
    <property type="match status" value="1"/>
</dbReference>
<dbReference type="Gene3D" id="3.40.50.1970">
    <property type="match status" value="1"/>
</dbReference>
<dbReference type="Proteomes" id="UP000275719">
    <property type="component" value="Unassembled WGS sequence"/>
</dbReference>
<evidence type="ECO:0000256" key="10">
    <source>
        <dbReference type="ARBA" id="ARBA00023285"/>
    </source>
</evidence>
<keyword evidence="6" id="KW-0547">Nucleotide-binding</keyword>
<sequence>MNEIQAENYSVFFAEKGFENLSQILANGGYSKIFILTDSNTTEYCLPYFLQRLETTLAFEIIEIEDGEVNKTIETCFEVWSVLSEYEADRKAMFISLGGGVVTDLGGFVAATYKRGIDFISVPTTLLAMVDASVGGKTGVDLGGLKNQVGLFANPQMVLVDVNFLETLPGNEMRSGLAEMYKHGLIADISYWNRLKDLSNFTTNDLELLIYHSITIKNNIVLEDPKEKNIRKKLNFGHTLGHAIESYHLNNDEISTLLHGEAVAIGMILESNLSLQKGYISELFYNEIKSVLSAIFPQIQLSEKDIHKCLRLLVHDKKNELGCVNFTLIKENGEAIINEEVSTEMIINAFTEYLS</sequence>
<organism evidence="14 15">
    <name type="scientific">Paenimyroides tangerinum</name>
    <dbReference type="NCBI Taxonomy" id="2488728"/>
    <lineage>
        <taxon>Bacteria</taxon>
        <taxon>Pseudomonadati</taxon>
        <taxon>Bacteroidota</taxon>
        <taxon>Flavobacteriia</taxon>
        <taxon>Flavobacteriales</taxon>
        <taxon>Flavobacteriaceae</taxon>
        <taxon>Paenimyroides</taxon>
    </lineage>
</organism>
<dbReference type="OrthoDB" id="9806583at2"/>
<comment type="cofactor">
    <cofactor evidence="2">
        <name>Co(2+)</name>
        <dbReference type="ChEBI" id="CHEBI:48828"/>
    </cofactor>
</comment>
<evidence type="ECO:0000256" key="4">
    <source>
        <dbReference type="ARBA" id="ARBA00003485"/>
    </source>
</evidence>
<evidence type="ECO:0000256" key="8">
    <source>
        <dbReference type="ARBA" id="ARBA00023027"/>
    </source>
</evidence>
<keyword evidence="8" id="KW-0520">NAD</keyword>
<evidence type="ECO:0000256" key="6">
    <source>
        <dbReference type="ARBA" id="ARBA00022741"/>
    </source>
</evidence>
<evidence type="ECO:0000256" key="3">
    <source>
        <dbReference type="ARBA" id="ARBA00001947"/>
    </source>
</evidence>
<evidence type="ECO:0000256" key="1">
    <source>
        <dbReference type="ARBA" id="ARBA00001911"/>
    </source>
</evidence>
<dbReference type="PIRSF" id="PIRSF001455">
    <property type="entry name" value="DHQ_synth"/>
    <property type="match status" value="1"/>
</dbReference>
<evidence type="ECO:0000256" key="7">
    <source>
        <dbReference type="ARBA" id="ARBA00022833"/>
    </source>
</evidence>
<dbReference type="FunFam" id="3.40.50.1970:FF:000007">
    <property type="entry name" value="Pentafunctional AROM polypeptide"/>
    <property type="match status" value="1"/>
</dbReference>
<accession>A0A3P3VZ76</accession>
<comment type="function">
    <text evidence="4">Catalyzes the conversion of 3-deoxy-D-arabino-heptulosonate 7-phosphate (DAHP) to dehydroquinate (DHQ).</text>
</comment>
<evidence type="ECO:0000259" key="13">
    <source>
        <dbReference type="Pfam" id="PF24621"/>
    </source>
</evidence>
<dbReference type="InterPro" id="IPR016037">
    <property type="entry name" value="DHQ_synth_AroB"/>
</dbReference>
<dbReference type="EC" id="4.2.3.4" evidence="11"/>
<dbReference type="InterPro" id="IPR030960">
    <property type="entry name" value="DHQS/DOIS_N"/>
</dbReference>